<dbReference type="SUPFAM" id="SSF56281">
    <property type="entry name" value="Metallo-hydrolase/oxidoreductase"/>
    <property type="match status" value="1"/>
</dbReference>
<proteinExistence type="predicted"/>
<sequence length="235" mass="26223">MAQTLDSQLPLWQRTLDTVLLTTPRQDHITGLQDVVERYAIGRVIDAGMLHPTATYARWRRTISEHDIPYFAVQQGDSMELGSNLQLQVLWPTSLHKSSDEARDNCLVIRLIMPGLKLLLLSVAGASTYALQGILSSIQPSDLHADIVQVESAISKPYPSVLRTLFERAQPSILVVSPVGSRGSTQTAENNKLYFSTFDDLQIWSVADVGALAIRRTDQGWLTYTEENEALTRFQ</sequence>
<gene>
    <name evidence="1" type="ORF">KSX_13480</name>
</gene>
<dbReference type="PANTHER" id="PTHR30619">
    <property type="entry name" value="DNA INTERNALIZATION/COMPETENCE PROTEIN COMEC/REC2"/>
    <property type="match status" value="1"/>
</dbReference>
<comment type="caution">
    <text evidence="1">The sequence shown here is derived from an EMBL/GenBank/DDBJ whole genome shotgun (WGS) entry which is preliminary data.</text>
</comment>
<dbReference type="AlphaFoldDB" id="A0A8J3HY06"/>
<dbReference type="Gene3D" id="3.60.15.10">
    <property type="entry name" value="Ribonuclease Z/Hydroxyacylglutathione hydrolase-like"/>
    <property type="match status" value="1"/>
</dbReference>
<dbReference type="RefSeq" id="WP_220192670.1">
    <property type="nucleotide sequence ID" value="NZ_BNJF01000001.1"/>
</dbReference>
<evidence type="ECO:0000313" key="2">
    <source>
        <dbReference type="Proteomes" id="UP000612362"/>
    </source>
</evidence>
<dbReference type="Proteomes" id="UP000612362">
    <property type="component" value="Unassembled WGS sequence"/>
</dbReference>
<dbReference type="EMBL" id="BNJF01000001">
    <property type="protein sequence ID" value="GHO43185.1"/>
    <property type="molecule type" value="Genomic_DNA"/>
</dbReference>
<dbReference type="InterPro" id="IPR036866">
    <property type="entry name" value="RibonucZ/Hydroxyglut_hydro"/>
</dbReference>
<dbReference type="PANTHER" id="PTHR30619:SF1">
    <property type="entry name" value="RECOMBINATION PROTEIN 2"/>
    <property type="match status" value="1"/>
</dbReference>
<dbReference type="InterPro" id="IPR052159">
    <property type="entry name" value="Competence_DNA_uptake"/>
</dbReference>
<protein>
    <submittedName>
        <fullName evidence="1">Uncharacterized protein</fullName>
    </submittedName>
</protein>
<accession>A0A8J3HY06</accession>
<organism evidence="1 2">
    <name type="scientific">Ktedonospora formicarum</name>
    <dbReference type="NCBI Taxonomy" id="2778364"/>
    <lineage>
        <taxon>Bacteria</taxon>
        <taxon>Bacillati</taxon>
        <taxon>Chloroflexota</taxon>
        <taxon>Ktedonobacteria</taxon>
        <taxon>Ktedonobacterales</taxon>
        <taxon>Ktedonobacteraceae</taxon>
        <taxon>Ktedonospora</taxon>
    </lineage>
</organism>
<name>A0A8J3HY06_9CHLR</name>
<keyword evidence="2" id="KW-1185">Reference proteome</keyword>
<evidence type="ECO:0000313" key="1">
    <source>
        <dbReference type="EMBL" id="GHO43185.1"/>
    </source>
</evidence>
<reference evidence="1" key="1">
    <citation type="submission" date="2020-10" db="EMBL/GenBank/DDBJ databases">
        <title>Taxonomic study of unclassified bacteria belonging to the class Ktedonobacteria.</title>
        <authorList>
            <person name="Yabe S."/>
            <person name="Wang C.M."/>
            <person name="Zheng Y."/>
            <person name="Sakai Y."/>
            <person name="Cavaletti L."/>
            <person name="Monciardini P."/>
            <person name="Donadio S."/>
        </authorList>
    </citation>
    <scope>NUCLEOTIDE SEQUENCE</scope>
    <source>
        <strain evidence="1">SOSP1-1</strain>
    </source>
</reference>